<dbReference type="GO" id="GO:0005737">
    <property type="term" value="C:cytoplasm"/>
    <property type="evidence" value="ECO:0007669"/>
    <property type="project" value="TreeGrafter"/>
</dbReference>
<evidence type="ECO:0000256" key="1">
    <source>
        <dbReference type="ARBA" id="ARBA00023002"/>
    </source>
</evidence>
<organism evidence="6 7">
    <name type="scientific">Candidatus Cryptobacteroides intestinigallinarum</name>
    <dbReference type="NCBI Taxonomy" id="2840767"/>
    <lineage>
        <taxon>Bacteria</taxon>
        <taxon>Pseudomonadati</taxon>
        <taxon>Bacteroidota</taxon>
        <taxon>Bacteroidia</taxon>
        <taxon>Bacteroidales</taxon>
        <taxon>Candidatus Cryptobacteroides</taxon>
    </lineage>
</organism>
<dbReference type="EC" id="1.8.4.11" evidence="4"/>
<reference evidence="6" key="1">
    <citation type="submission" date="2020-10" db="EMBL/GenBank/DDBJ databases">
        <authorList>
            <person name="Gilroy R."/>
        </authorList>
    </citation>
    <scope>NUCLEOTIDE SEQUENCE</scope>
    <source>
        <strain evidence="6">B1-3475</strain>
    </source>
</reference>
<dbReference type="Pfam" id="PF01625">
    <property type="entry name" value="PMSR"/>
    <property type="match status" value="1"/>
</dbReference>
<dbReference type="Proteomes" id="UP000823617">
    <property type="component" value="Unassembled WGS sequence"/>
</dbReference>
<evidence type="ECO:0000256" key="2">
    <source>
        <dbReference type="ARBA" id="ARBA00047806"/>
    </source>
</evidence>
<evidence type="ECO:0000313" key="6">
    <source>
        <dbReference type="EMBL" id="MBO8455362.1"/>
    </source>
</evidence>
<comment type="catalytic activity">
    <reaction evidence="2 4">
        <text>L-methionyl-[protein] + [thioredoxin]-disulfide + H2O = L-methionyl-(S)-S-oxide-[protein] + [thioredoxin]-dithiol</text>
        <dbReference type="Rhea" id="RHEA:14217"/>
        <dbReference type="Rhea" id="RHEA-COMP:10698"/>
        <dbReference type="Rhea" id="RHEA-COMP:10700"/>
        <dbReference type="Rhea" id="RHEA-COMP:12313"/>
        <dbReference type="Rhea" id="RHEA-COMP:12315"/>
        <dbReference type="ChEBI" id="CHEBI:15377"/>
        <dbReference type="ChEBI" id="CHEBI:16044"/>
        <dbReference type="ChEBI" id="CHEBI:29950"/>
        <dbReference type="ChEBI" id="CHEBI:44120"/>
        <dbReference type="ChEBI" id="CHEBI:50058"/>
        <dbReference type="EC" id="1.8.4.11"/>
    </reaction>
</comment>
<dbReference type="GO" id="GO:0034599">
    <property type="term" value="P:cellular response to oxidative stress"/>
    <property type="evidence" value="ECO:0007669"/>
    <property type="project" value="TreeGrafter"/>
</dbReference>
<evidence type="ECO:0000256" key="4">
    <source>
        <dbReference type="HAMAP-Rule" id="MF_01401"/>
    </source>
</evidence>
<dbReference type="InterPro" id="IPR029058">
    <property type="entry name" value="AB_hydrolase_fold"/>
</dbReference>
<dbReference type="AlphaFoldDB" id="A0A9D9HK92"/>
<dbReference type="InterPro" id="IPR000801">
    <property type="entry name" value="Esterase-like"/>
</dbReference>
<dbReference type="InterPro" id="IPR002569">
    <property type="entry name" value="Met_Sox_Rdtase_MsrA_dom"/>
</dbReference>
<dbReference type="PANTHER" id="PTHR42799:SF2">
    <property type="entry name" value="MITOCHONDRIAL PEPTIDE METHIONINE SULFOXIDE REDUCTASE"/>
    <property type="match status" value="1"/>
</dbReference>
<protein>
    <recommendedName>
        <fullName evidence="4">Peptide methionine sulfoxide reductase MsrA</fullName>
        <shortName evidence="4">Protein-methionine-S-oxide reductase</shortName>
        <ecNumber evidence="4">1.8.4.11</ecNumber>
    </recommendedName>
    <alternativeName>
        <fullName evidence="4">Peptide-methionine (S)-S-oxide reductase</fullName>
        <shortName evidence="4">Peptide Met(O) reductase</shortName>
    </alternativeName>
</protein>
<dbReference type="Pfam" id="PF00756">
    <property type="entry name" value="Esterase"/>
    <property type="match status" value="1"/>
</dbReference>
<name>A0A9D9HK92_9BACT</name>
<dbReference type="SUPFAM" id="SSF55068">
    <property type="entry name" value="Peptide methionine sulfoxide reductase"/>
    <property type="match status" value="1"/>
</dbReference>
<evidence type="ECO:0000259" key="5">
    <source>
        <dbReference type="Pfam" id="PF01625"/>
    </source>
</evidence>
<gene>
    <name evidence="4 6" type="primary">msrA</name>
    <name evidence="6" type="ORF">IAC08_03015</name>
</gene>
<evidence type="ECO:0000256" key="3">
    <source>
        <dbReference type="ARBA" id="ARBA00048782"/>
    </source>
</evidence>
<sequence length="412" mass="46691">MKAIQYGQYRLDIAGESRERICYIILPTGLKENECSWAEEAARKWSANIAVISGTDWDNDLTPWPAPGLPSQEFGGKDGGFGGKGEEFARKLREEICPETEKKLGMNTTGRYLIGISLSGIFALWCSASDPSFDGIGSVSGSLWYDGFTDWMKSVHQWLGKSYYFSLGDRENLTRNRRLASVEDRTQEAIGILREVGQEVFFEYNQGSHFAPVLPRLDKALQHLLSGQENTVSGHKKVSERQNLDTIYLAGGCFWGLEKYFKLIRGVTDTQVGFVNGHTKNPTYKEVYTDTTGYAECVKVVFDPAVLPLEKLLEFYFKAIDPTSENKQGEDRGTRYRCGIFYSPDSPADMGAIREIHDRKEKEFGRIFVETGPMVNYTPAEEYHQDYLQKNPEGYCHLRPELYEFAAKVNRP</sequence>
<dbReference type="Gene3D" id="3.30.1060.10">
    <property type="entry name" value="Peptide methionine sulphoxide reductase MsrA"/>
    <property type="match status" value="1"/>
</dbReference>
<evidence type="ECO:0000313" key="7">
    <source>
        <dbReference type="Proteomes" id="UP000823617"/>
    </source>
</evidence>
<dbReference type="HAMAP" id="MF_01401">
    <property type="entry name" value="MsrA"/>
    <property type="match status" value="1"/>
</dbReference>
<dbReference type="Gene3D" id="3.40.50.1820">
    <property type="entry name" value="alpha/beta hydrolase"/>
    <property type="match status" value="1"/>
</dbReference>
<dbReference type="EMBL" id="JADIMK010000027">
    <property type="protein sequence ID" value="MBO8455362.1"/>
    <property type="molecule type" value="Genomic_DNA"/>
</dbReference>
<dbReference type="PANTHER" id="PTHR42799">
    <property type="entry name" value="MITOCHONDRIAL PEPTIDE METHIONINE SULFOXIDE REDUCTASE"/>
    <property type="match status" value="1"/>
</dbReference>
<feature type="active site" evidence="4">
    <location>
        <position position="253"/>
    </location>
</feature>
<feature type="domain" description="Peptide methionine sulphoxide reductase MsrA" evidence="5">
    <location>
        <begin position="246"/>
        <end position="397"/>
    </location>
</feature>
<dbReference type="InterPro" id="IPR050162">
    <property type="entry name" value="MsrA_MetSO_reductase"/>
</dbReference>
<comment type="function">
    <text evidence="4">Has an important function as a repair enzyme for proteins that have been inactivated by oxidation. Catalyzes the reversible oxidation-reduction of methionine sulfoxide in proteins to methionine.</text>
</comment>
<keyword evidence="1 4" id="KW-0560">Oxidoreductase</keyword>
<reference evidence="6" key="2">
    <citation type="journal article" date="2021" name="PeerJ">
        <title>Extensive microbial diversity within the chicken gut microbiome revealed by metagenomics and culture.</title>
        <authorList>
            <person name="Gilroy R."/>
            <person name="Ravi A."/>
            <person name="Getino M."/>
            <person name="Pursley I."/>
            <person name="Horton D.L."/>
            <person name="Alikhan N.F."/>
            <person name="Baker D."/>
            <person name="Gharbi K."/>
            <person name="Hall N."/>
            <person name="Watson M."/>
            <person name="Adriaenssens E.M."/>
            <person name="Foster-Nyarko E."/>
            <person name="Jarju S."/>
            <person name="Secka A."/>
            <person name="Antonio M."/>
            <person name="Oren A."/>
            <person name="Chaudhuri R.R."/>
            <person name="La Ragione R."/>
            <person name="Hildebrand F."/>
            <person name="Pallen M.J."/>
        </authorList>
    </citation>
    <scope>NUCLEOTIDE SEQUENCE</scope>
    <source>
        <strain evidence="6">B1-3475</strain>
    </source>
</reference>
<dbReference type="GO" id="GO:0008113">
    <property type="term" value="F:peptide-methionine (S)-S-oxide reductase activity"/>
    <property type="evidence" value="ECO:0007669"/>
    <property type="project" value="UniProtKB-UniRule"/>
</dbReference>
<comment type="similarity">
    <text evidence="4">Belongs to the MsrA Met sulfoxide reductase family.</text>
</comment>
<comment type="caution">
    <text evidence="6">The sequence shown here is derived from an EMBL/GenBank/DDBJ whole genome shotgun (WGS) entry which is preliminary data.</text>
</comment>
<dbReference type="NCBIfam" id="TIGR00401">
    <property type="entry name" value="msrA"/>
    <property type="match status" value="1"/>
</dbReference>
<dbReference type="SUPFAM" id="SSF53474">
    <property type="entry name" value="alpha/beta-Hydrolases"/>
    <property type="match status" value="1"/>
</dbReference>
<dbReference type="InterPro" id="IPR036509">
    <property type="entry name" value="Met_Sox_Rdtase_MsrA_sf"/>
</dbReference>
<proteinExistence type="inferred from homology"/>
<accession>A0A9D9HK92</accession>
<comment type="catalytic activity">
    <reaction evidence="3 4">
        <text>[thioredoxin]-disulfide + L-methionine + H2O = L-methionine (S)-S-oxide + [thioredoxin]-dithiol</text>
        <dbReference type="Rhea" id="RHEA:19993"/>
        <dbReference type="Rhea" id="RHEA-COMP:10698"/>
        <dbReference type="Rhea" id="RHEA-COMP:10700"/>
        <dbReference type="ChEBI" id="CHEBI:15377"/>
        <dbReference type="ChEBI" id="CHEBI:29950"/>
        <dbReference type="ChEBI" id="CHEBI:50058"/>
        <dbReference type="ChEBI" id="CHEBI:57844"/>
        <dbReference type="ChEBI" id="CHEBI:58772"/>
        <dbReference type="EC" id="1.8.4.11"/>
    </reaction>
</comment>